<dbReference type="InterPro" id="IPR018062">
    <property type="entry name" value="HTH_AraC-typ_CS"/>
</dbReference>
<keyword evidence="3" id="KW-0804">Transcription</keyword>
<organism evidence="5 6">
    <name type="scientific">Pseudomonas putida</name>
    <name type="common">Arthrobacter siderocapsulatus</name>
    <dbReference type="NCBI Taxonomy" id="303"/>
    <lineage>
        <taxon>Bacteria</taxon>
        <taxon>Pseudomonadati</taxon>
        <taxon>Pseudomonadota</taxon>
        <taxon>Gammaproteobacteria</taxon>
        <taxon>Pseudomonadales</taxon>
        <taxon>Pseudomonadaceae</taxon>
        <taxon>Pseudomonas</taxon>
    </lineage>
</organism>
<dbReference type="PANTHER" id="PTHR47893">
    <property type="entry name" value="REGULATORY PROTEIN PCHR"/>
    <property type="match status" value="1"/>
</dbReference>
<dbReference type="InterPro" id="IPR009057">
    <property type="entry name" value="Homeodomain-like_sf"/>
</dbReference>
<dbReference type="InterPro" id="IPR018060">
    <property type="entry name" value="HTH_AraC"/>
</dbReference>
<dbReference type="EMBL" id="RJUR01000011">
    <property type="protein sequence ID" value="ROQ53035.1"/>
    <property type="molecule type" value="Genomic_DNA"/>
</dbReference>
<dbReference type="Gene3D" id="1.10.10.60">
    <property type="entry name" value="Homeodomain-like"/>
    <property type="match status" value="1"/>
</dbReference>
<dbReference type="PANTHER" id="PTHR47893:SF1">
    <property type="entry name" value="REGULATORY PROTEIN PCHR"/>
    <property type="match status" value="1"/>
</dbReference>
<reference evidence="5 6" key="1">
    <citation type="submission" date="2018-11" db="EMBL/GenBank/DDBJ databases">
        <title>Genomic analyses of the natural microbiome of Caenorhabditis elegans.</title>
        <authorList>
            <person name="Samuel B."/>
        </authorList>
    </citation>
    <scope>NUCLEOTIDE SEQUENCE [LARGE SCALE GENOMIC DNA]</scope>
    <source>
        <strain evidence="5 6">BIGb0473</strain>
    </source>
</reference>
<evidence type="ECO:0000313" key="5">
    <source>
        <dbReference type="EMBL" id="ROQ53035.1"/>
    </source>
</evidence>
<accession>A0A9X8EJC6</accession>
<proteinExistence type="predicted"/>
<dbReference type="InterPro" id="IPR053142">
    <property type="entry name" value="PchR_regulatory_protein"/>
</dbReference>
<dbReference type="Pfam" id="PF12833">
    <property type="entry name" value="HTH_18"/>
    <property type="match status" value="1"/>
</dbReference>
<protein>
    <submittedName>
        <fullName evidence="5">AraC family transcriptional regulator</fullName>
    </submittedName>
</protein>
<keyword evidence="2" id="KW-0238">DNA-binding</keyword>
<evidence type="ECO:0000259" key="4">
    <source>
        <dbReference type="PROSITE" id="PS01124"/>
    </source>
</evidence>
<evidence type="ECO:0000256" key="3">
    <source>
        <dbReference type="ARBA" id="ARBA00023163"/>
    </source>
</evidence>
<name>A0A9X8EJC6_PSEPU</name>
<dbReference type="GO" id="GO:0003700">
    <property type="term" value="F:DNA-binding transcription factor activity"/>
    <property type="evidence" value="ECO:0007669"/>
    <property type="project" value="InterPro"/>
</dbReference>
<evidence type="ECO:0000256" key="1">
    <source>
        <dbReference type="ARBA" id="ARBA00023015"/>
    </source>
</evidence>
<evidence type="ECO:0000256" key="2">
    <source>
        <dbReference type="ARBA" id="ARBA00023125"/>
    </source>
</evidence>
<gene>
    <name evidence="5" type="ORF">EDF85_0785</name>
</gene>
<dbReference type="SMART" id="SM00342">
    <property type="entry name" value="HTH_ARAC"/>
    <property type="match status" value="1"/>
</dbReference>
<sequence length="326" mass="36164">MLLSPSFFRHPSPVLSAPTRYLLSDFHALGQRYDVHYSLPEGDGGEDDPCLMQGHISEHRLAHGFSLVNSDVQAFHTYRADSLDMPDLTLALVLQGQASITYTRTQPLQPGACITALCGDGRPMSALHRGGAHLRGLNLSLRRPQDVGEEALAELIEARLRGHGSALSCWALPAHLLAGIEDMLSGRWQGTLQHLLCQGLSLQLLSHGLASFDSLPAPSPGLCPRDRLMLERVREHLHQQPGDEHDLNELARLACMSSSSLRSKFRALYGETVFGYLRNRRLDQARQLLEQGWQIQQAAHHVGYRHASNFATAFRQRFGHAPRETA</sequence>
<keyword evidence="1" id="KW-0805">Transcription regulation</keyword>
<dbReference type="Proteomes" id="UP000269115">
    <property type="component" value="Unassembled WGS sequence"/>
</dbReference>
<dbReference type="PROSITE" id="PS01124">
    <property type="entry name" value="HTH_ARAC_FAMILY_2"/>
    <property type="match status" value="1"/>
</dbReference>
<dbReference type="PROSITE" id="PS00041">
    <property type="entry name" value="HTH_ARAC_FAMILY_1"/>
    <property type="match status" value="1"/>
</dbReference>
<dbReference type="GO" id="GO:0009893">
    <property type="term" value="P:positive regulation of metabolic process"/>
    <property type="evidence" value="ECO:0007669"/>
    <property type="project" value="UniProtKB-ARBA"/>
</dbReference>
<comment type="caution">
    <text evidence="5">The sequence shown here is derived from an EMBL/GenBank/DDBJ whole genome shotgun (WGS) entry which is preliminary data.</text>
</comment>
<dbReference type="SUPFAM" id="SSF46689">
    <property type="entry name" value="Homeodomain-like"/>
    <property type="match status" value="2"/>
</dbReference>
<feature type="domain" description="HTH araC/xylS-type" evidence="4">
    <location>
        <begin position="231"/>
        <end position="326"/>
    </location>
</feature>
<dbReference type="AlphaFoldDB" id="A0A9X8EJC6"/>
<dbReference type="GO" id="GO:0043565">
    <property type="term" value="F:sequence-specific DNA binding"/>
    <property type="evidence" value="ECO:0007669"/>
    <property type="project" value="InterPro"/>
</dbReference>
<evidence type="ECO:0000313" key="6">
    <source>
        <dbReference type="Proteomes" id="UP000269115"/>
    </source>
</evidence>